<protein>
    <submittedName>
        <fullName evidence="1">Uncharacterized protein</fullName>
    </submittedName>
</protein>
<gene>
    <name evidence="1" type="ORF">EMCG_02811</name>
</gene>
<dbReference type="AlphaFoldDB" id="A0A0G2J8U0"/>
<dbReference type="EMBL" id="LCZI01001031">
    <property type="protein sequence ID" value="KKZ62816.1"/>
    <property type="molecule type" value="Genomic_DNA"/>
</dbReference>
<organism evidence="1 2">
    <name type="scientific">[Emmonsia] crescens</name>
    <dbReference type="NCBI Taxonomy" id="73230"/>
    <lineage>
        <taxon>Eukaryota</taxon>
        <taxon>Fungi</taxon>
        <taxon>Dikarya</taxon>
        <taxon>Ascomycota</taxon>
        <taxon>Pezizomycotina</taxon>
        <taxon>Eurotiomycetes</taxon>
        <taxon>Eurotiomycetidae</taxon>
        <taxon>Onygenales</taxon>
        <taxon>Ajellomycetaceae</taxon>
        <taxon>Emergomyces</taxon>
    </lineage>
</organism>
<dbReference type="VEuPathDB" id="FungiDB:EMCG_02811"/>
<name>A0A0G2J8U0_9EURO</name>
<dbReference type="Proteomes" id="UP000034164">
    <property type="component" value="Unassembled WGS sequence"/>
</dbReference>
<accession>A0A0G2J8U0</accession>
<comment type="caution">
    <text evidence="1">The sequence shown here is derived from an EMBL/GenBank/DDBJ whole genome shotgun (WGS) entry which is preliminary data.</text>
</comment>
<sequence>MPSSDYSFLCWEDAGDSEMSDGPEEEAEGLQLHTLLRQATPDGPRLLTMFLNEMIGDSTI</sequence>
<evidence type="ECO:0000313" key="1">
    <source>
        <dbReference type="EMBL" id="KKZ62816.1"/>
    </source>
</evidence>
<reference evidence="2" key="1">
    <citation type="journal article" date="2015" name="PLoS Genet.">
        <title>The dynamic genome and transcriptome of the human fungal pathogen Blastomyces and close relative Emmonsia.</title>
        <authorList>
            <person name="Munoz J.F."/>
            <person name="Gauthier G.M."/>
            <person name="Desjardins C.A."/>
            <person name="Gallo J.E."/>
            <person name="Holder J."/>
            <person name="Sullivan T.D."/>
            <person name="Marty A.J."/>
            <person name="Carmen J.C."/>
            <person name="Chen Z."/>
            <person name="Ding L."/>
            <person name="Gujja S."/>
            <person name="Magrini V."/>
            <person name="Misas E."/>
            <person name="Mitreva M."/>
            <person name="Priest M."/>
            <person name="Saif S."/>
            <person name="Whiston E.A."/>
            <person name="Young S."/>
            <person name="Zeng Q."/>
            <person name="Goldman W.E."/>
            <person name="Mardis E.R."/>
            <person name="Taylor J.W."/>
            <person name="McEwen J.G."/>
            <person name="Clay O.K."/>
            <person name="Klein B.S."/>
            <person name="Cuomo C.A."/>
        </authorList>
    </citation>
    <scope>NUCLEOTIDE SEQUENCE [LARGE SCALE GENOMIC DNA]</scope>
    <source>
        <strain evidence="2">UAMH 3008</strain>
    </source>
</reference>
<proteinExistence type="predicted"/>
<evidence type="ECO:0000313" key="2">
    <source>
        <dbReference type="Proteomes" id="UP000034164"/>
    </source>
</evidence>